<dbReference type="Proteomes" id="UP000196138">
    <property type="component" value="Chromosome"/>
</dbReference>
<dbReference type="PIRSF" id="PIRSF019883">
    <property type="entry name" value="UCP019883"/>
    <property type="match status" value="1"/>
</dbReference>
<reference evidence="2 3" key="1">
    <citation type="submission" date="2017-05" db="EMBL/GenBank/DDBJ databases">
        <authorList>
            <person name="Song R."/>
            <person name="Chenine A.L."/>
            <person name="Ruprecht R.M."/>
        </authorList>
    </citation>
    <scope>NUCLEOTIDE SEQUENCE [LARGE SCALE GENOMIC DNA]</scope>
    <source>
        <strain evidence="2 3">DSM 26136</strain>
    </source>
</reference>
<proteinExistence type="predicted"/>
<feature type="transmembrane region" description="Helical" evidence="1">
    <location>
        <begin position="6"/>
        <end position="23"/>
    </location>
</feature>
<dbReference type="KEGG" id="cser:CCO03_05065"/>
<gene>
    <name evidence="2" type="ORF">CCO03_05065</name>
</gene>
<evidence type="ECO:0000256" key="1">
    <source>
        <dbReference type="SAM" id="Phobius"/>
    </source>
</evidence>
<sequence>MNQSQLLWILLLAALVAANLPFVNDRWLAIGPRMRTRKHLGWRLGEWLVWLVAVIALGRGLEQWLGQAAPQGWAFYAVMTCLFATFAFPGFVYRHLLKRK</sequence>
<evidence type="ECO:0008006" key="4">
    <source>
        <dbReference type="Google" id="ProtNLM"/>
    </source>
</evidence>
<feature type="transmembrane region" description="Helical" evidence="1">
    <location>
        <begin position="73"/>
        <end position="93"/>
    </location>
</feature>
<organism evidence="2 3">
    <name type="scientific">Comamonas serinivorans</name>
    <dbReference type="NCBI Taxonomy" id="1082851"/>
    <lineage>
        <taxon>Bacteria</taxon>
        <taxon>Pseudomonadati</taxon>
        <taxon>Pseudomonadota</taxon>
        <taxon>Betaproteobacteria</taxon>
        <taxon>Burkholderiales</taxon>
        <taxon>Comamonadaceae</taxon>
        <taxon>Comamonas</taxon>
    </lineage>
</organism>
<keyword evidence="1" id="KW-0472">Membrane</keyword>
<evidence type="ECO:0000313" key="3">
    <source>
        <dbReference type="Proteomes" id="UP000196138"/>
    </source>
</evidence>
<dbReference type="EMBL" id="CP021455">
    <property type="protein sequence ID" value="ARU04127.1"/>
    <property type="molecule type" value="Genomic_DNA"/>
</dbReference>
<dbReference type="AlphaFoldDB" id="A0A1Y0EKL1"/>
<keyword evidence="1" id="KW-1133">Transmembrane helix</keyword>
<name>A0A1Y0EKL1_9BURK</name>
<accession>A0A1Y0EKL1</accession>
<feature type="transmembrane region" description="Helical" evidence="1">
    <location>
        <begin position="44"/>
        <end position="61"/>
    </location>
</feature>
<evidence type="ECO:0000313" key="2">
    <source>
        <dbReference type="EMBL" id="ARU04127.1"/>
    </source>
</evidence>
<dbReference type="Pfam" id="PF10993">
    <property type="entry name" value="DUF2818"/>
    <property type="match status" value="1"/>
</dbReference>
<protein>
    <recommendedName>
        <fullName evidence="4">DUF2818 domain-containing protein</fullName>
    </recommendedName>
</protein>
<keyword evidence="3" id="KW-1185">Reference proteome</keyword>
<dbReference type="InterPro" id="IPR016768">
    <property type="entry name" value="UCP019883"/>
</dbReference>
<dbReference type="RefSeq" id="WP_087278067.1">
    <property type="nucleotide sequence ID" value="NZ_CP021455.1"/>
</dbReference>
<keyword evidence="1" id="KW-0812">Transmembrane</keyword>
<dbReference type="OrthoDB" id="5785537at2"/>